<evidence type="ECO:0000313" key="3">
    <source>
        <dbReference type="EMBL" id="MBS6941795.1"/>
    </source>
</evidence>
<name>A0A943V2T9_9ACTN</name>
<gene>
    <name evidence="3" type="ORF">KH142_10105</name>
</gene>
<comment type="caution">
    <text evidence="3">The sequence shown here is derived from an EMBL/GenBank/DDBJ whole genome shotgun (WGS) entry which is preliminary data.</text>
</comment>
<feature type="non-terminal residue" evidence="3">
    <location>
        <position position="1"/>
    </location>
</feature>
<proteinExistence type="predicted"/>
<feature type="domain" description="Glycosyl transferase family 1" evidence="2">
    <location>
        <begin position="80"/>
        <end position="225"/>
    </location>
</feature>
<evidence type="ECO:0000256" key="1">
    <source>
        <dbReference type="ARBA" id="ARBA00022679"/>
    </source>
</evidence>
<dbReference type="PANTHER" id="PTHR46401:SF2">
    <property type="entry name" value="GLYCOSYLTRANSFERASE WBBK-RELATED"/>
    <property type="match status" value="1"/>
</dbReference>
<dbReference type="GO" id="GO:0016757">
    <property type="term" value="F:glycosyltransferase activity"/>
    <property type="evidence" value="ECO:0007669"/>
    <property type="project" value="InterPro"/>
</dbReference>
<sequence>PVAQLSPEKGSKHYLIQGFELWNTPEVEVRSTYRMGMSNIVVSDWLAELVRNEASADPSLIKDWVDEGTFYPEHDVTRHKNEVAVLYHVDKHKGFCDLFEALKTVKAKYPELVVNAFGTPPRPNLFPDWIRYTQAATPEQLREIYSRSLVFACATINEGFGLTLPESMFCGCALVSTKFQGVWEYASEDCALLSNVGDSEELAGNILRLLNDPDFAGELANKGRQHAMSECSREKAEEAIKKEFGVGARE</sequence>
<dbReference type="Pfam" id="PF00534">
    <property type="entry name" value="Glycos_transf_1"/>
    <property type="match status" value="1"/>
</dbReference>
<dbReference type="PANTHER" id="PTHR46401">
    <property type="entry name" value="GLYCOSYLTRANSFERASE WBBK-RELATED"/>
    <property type="match status" value="1"/>
</dbReference>
<dbReference type="AlphaFoldDB" id="A0A943V2T9"/>
<dbReference type="InterPro" id="IPR001296">
    <property type="entry name" value="Glyco_trans_1"/>
</dbReference>
<keyword evidence="1" id="KW-0808">Transferase</keyword>
<dbReference type="CDD" id="cd03801">
    <property type="entry name" value="GT4_PimA-like"/>
    <property type="match status" value="1"/>
</dbReference>
<protein>
    <submittedName>
        <fullName evidence="3">Glycosyltransferase family 4 protein</fullName>
    </submittedName>
</protein>
<organism evidence="3 4">
    <name type="scientific">Slackia piriformis</name>
    <dbReference type="NCBI Taxonomy" id="626934"/>
    <lineage>
        <taxon>Bacteria</taxon>
        <taxon>Bacillati</taxon>
        <taxon>Actinomycetota</taxon>
        <taxon>Coriobacteriia</taxon>
        <taxon>Eggerthellales</taxon>
        <taxon>Eggerthellaceae</taxon>
        <taxon>Slackia</taxon>
    </lineage>
</organism>
<dbReference type="GO" id="GO:0009103">
    <property type="term" value="P:lipopolysaccharide biosynthetic process"/>
    <property type="evidence" value="ECO:0007669"/>
    <property type="project" value="TreeGrafter"/>
</dbReference>
<accession>A0A943V2T9</accession>
<dbReference type="SUPFAM" id="SSF53756">
    <property type="entry name" value="UDP-Glycosyltransferase/glycogen phosphorylase"/>
    <property type="match status" value="1"/>
</dbReference>
<dbReference type="Gene3D" id="3.40.50.11090">
    <property type="match status" value="1"/>
</dbReference>
<evidence type="ECO:0000313" key="4">
    <source>
        <dbReference type="Proteomes" id="UP000727506"/>
    </source>
</evidence>
<dbReference type="EMBL" id="JAGZSV010000314">
    <property type="protein sequence ID" value="MBS6941795.1"/>
    <property type="molecule type" value="Genomic_DNA"/>
</dbReference>
<dbReference type="Gene3D" id="3.40.50.2000">
    <property type="entry name" value="Glycogen Phosphorylase B"/>
    <property type="match status" value="1"/>
</dbReference>
<reference evidence="3" key="1">
    <citation type="submission" date="2021-02" db="EMBL/GenBank/DDBJ databases">
        <title>Infant gut strain persistence is associated with maternal origin, phylogeny, and functional potential including surface adhesion and iron acquisition.</title>
        <authorList>
            <person name="Lou Y.C."/>
        </authorList>
    </citation>
    <scope>NUCLEOTIDE SEQUENCE</scope>
    <source>
        <strain evidence="3">L2_039_000G1_dasL2_039_000G1_concoct_11</strain>
    </source>
</reference>
<dbReference type="Proteomes" id="UP000727506">
    <property type="component" value="Unassembled WGS sequence"/>
</dbReference>
<evidence type="ECO:0000259" key="2">
    <source>
        <dbReference type="Pfam" id="PF00534"/>
    </source>
</evidence>